<dbReference type="GO" id="GO:0020037">
    <property type="term" value="F:heme binding"/>
    <property type="evidence" value="ECO:0007669"/>
    <property type="project" value="InterPro"/>
</dbReference>
<evidence type="ECO:0000256" key="2">
    <source>
        <dbReference type="ARBA" id="ARBA00005096"/>
    </source>
</evidence>
<evidence type="ECO:0000259" key="21">
    <source>
        <dbReference type="Pfam" id="PF18267"/>
    </source>
</evidence>
<evidence type="ECO:0000256" key="10">
    <source>
        <dbReference type="ARBA" id="ARBA00023002"/>
    </source>
</evidence>
<evidence type="ECO:0000313" key="22">
    <source>
        <dbReference type="EMBL" id="MCP1675340.1"/>
    </source>
</evidence>
<dbReference type="InterPro" id="IPR007419">
    <property type="entry name" value="BFD-like_2Fe2S-bd_dom"/>
</dbReference>
<dbReference type="GO" id="GO:0051539">
    <property type="term" value="F:4 iron, 4 sulfur cluster binding"/>
    <property type="evidence" value="ECO:0007669"/>
    <property type="project" value="UniProtKB-KW"/>
</dbReference>
<evidence type="ECO:0000256" key="8">
    <source>
        <dbReference type="ARBA" id="ARBA00022723"/>
    </source>
</evidence>
<dbReference type="GO" id="GO:0046872">
    <property type="term" value="F:metal ion binding"/>
    <property type="evidence" value="ECO:0007669"/>
    <property type="project" value="UniProtKB-KW"/>
</dbReference>
<dbReference type="InterPro" id="IPR023753">
    <property type="entry name" value="FAD/NAD-binding_dom"/>
</dbReference>
<dbReference type="GO" id="GO:0051537">
    <property type="term" value="F:2 iron, 2 sulfur cluster binding"/>
    <property type="evidence" value="ECO:0007669"/>
    <property type="project" value="UniProtKB-KW"/>
</dbReference>
<dbReference type="SUPFAM" id="SSF56014">
    <property type="entry name" value="Nitrite and sulphite reductase 4Fe-4S domain-like"/>
    <property type="match status" value="1"/>
</dbReference>
<evidence type="ECO:0000256" key="13">
    <source>
        <dbReference type="ARBA" id="ARBA00023063"/>
    </source>
</evidence>
<comment type="cofactor">
    <cofactor evidence="16">
        <name>siroheme</name>
        <dbReference type="ChEBI" id="CHEBI:60052"/>
    </cofactor>
    <text evidence="16">Binds 1 siroheme per subunit.</text>
</comment>
<evidence type="ECO:0000256" key="16">
    <source>
        <dbReference type="PIRSR" id="PIRSR037149-1"/>
    </source>
</evidence>
<keyword evidence="23" id="KW-1185">Reference proteome</keyword>
<name>A0AAE3G3Z1_9GAMM</name>
<dbReference type="Pfam" id="PF01077">
    <property type="entry name" value="NIR_SIR"/>
    <property type="match status" value="1"/>
</dbReference>
<dbReference type="FunFam" id="1.10.10.1100:FF:000002">
    <property type="entry name" value="Nitrite reductase large subunit"/>
    <property type="match status" value="1"/>
</dbReference>
<dbReference type="PRINTS" id="PR00397">
    <property type="entry name" value="SIROHAEM"/>
</dbReference>
<feature type="domain" description="NADH-rubredoxin oxidoreductase C-terminal" evidence="21">
    <location>
        <begin position="317"/>
        <end position="384"/>
    </location>
</feature>
<dbReference type="InterPro" id="IPR041575">
    <property type="entry name" value="Rubredoxin_C"/>
</dbReference>
<evidence type="ECO:0000256" key="7">
    <source>
        <dbReference type="ARBA" id="ARBA00022714"/>
    </source>
</evidence>
<sequence>MKEKLVLVGNGMAGMKVIEELMTIAPDKYDITVFGSEPHGNYNRIMLSPLLAGEKSLDQIMINGEDWYAEHGITLHKGKEVIEVDRIGKRVHAADGTVEPYDRLLLGTGSNPFIIPVPGHDLPGVVSYRDVKDVDAMLAASRKHKKAVVIGGGLLGLEAAYGLMQQGMEVTVIHLMPWLMERQLDATAGHYLQQSLEHRGMRFRMEAETSEIVGDDAGISAVRFKDGSEEAADLVVMAVGIRPNVELAKKAGLYCERGVVVSDTMQTFDPSIYAVGECVQHRGQCYGLVAPLFEQAKVCANHLAGYGFRLYEGSVTSTKLKVTGIDLFSAGEFQEAEGVDTIVYQDPSAGVYKKVCVKDDRIVGSVLYGDTGDGTWYFQLLREQTSVADFRDSLLFGQAHLGDAGHGGVSQVANLPDDAQICDCNGVCKGDIVQAITKEQLFTLDEVKAHTKAAASCGSCTGLVEQLLAATMGGDYEAAAVKPMCGCTDMSHDQVREAIRAQELTSLREVFNTLDWKTSDGCDKCRPALNYYLISTWPEAAQDDSQARFVNERMHANIQKDGTFSVVPRIWGGVTSPQELRAIAEVAEKYQVPTLKITGGQRIDMLGVKKEDLPGVWGELSDAGFVSGHAYGKALRTVKTCVGSEWCRFGTQDSTTCGIELERMTWGSWTPHKFKMAVSGCPRNCAEASIKDFGVVAIESGWELHVGGNGGVKVRATDVLCRVETMDEVKEYCAAFMQLYREEARYLERTAPWIERVGLSYVKQQVVEDAANREALAARFLASQKGAQDDPWKLYSKNHQDKFIPLKRAV</sequence>
<keyword evidence="12 16" id="KW-0411">Iron-sulfur</keyword>
<dbReference type="RefSeq" id="WP_253478650.1">
    <property type="nucleotide sequence ID" value="NZ_JALJXV010000005.1"/>
</dbReference>
<dbReference type="InterPro" id="IPR041854">
    <property type="entry name" value="BFD-like_2Fe2S-bd_dom_sf"/>
</dbReference>
<feature type="domain" description="BFD-like [2Fe-2S]-binding" evidence="19">
    <location>
        <begin position="421"/>
        <end position="469"/>
    </location>
</feature>
<reference evidence="22" key="1">
    <citation type="submission" date="2022-03" db="EMBL/GenBank/DDBJ databases">
        <title>Genomic Encyclopedia of Type Strains, Phase III (KMG-III): the genomes of soil and plant-associated and newly described type strains.</title>
        <authorList>
            <person name="Whitman W."/>
        </authorList>
    </citation>
    <scope>NUCLEOTIDE SEQUENCE</scope>
    <source>
        <strain evidence="22">ANL 6-2</strain>
    </source>
</reference>
<keyword evidence="8 16" id="KW-0479">Metal-binding</keyword>
<keyword evidence="5 16" id="KW-0349">Heme</keyword>
<evidence type="ECO:0000256" key="6">
    <source>
        <dbReference type="ARBA" id="ARBA00022630"/>
    </source>
</evidence>
<dbReference type="FunFam" id="3.50.50.60:FF:000033">
    <property type="entry name" value="Nitrite reductase [NAD(P)H], large subunit"/>
    <property type="match status" value="1"/>
</dbReference>
<dbReference type="AlphaFoldDB" id="A0AAE3G3Z1"/>
<comment type="cofactor">
    <cofactor evidence="1 15">
        <name>FAD</name>
        <dbReference type="ChEBI" id="CHEBI:57692"/>
    </cofactor>
</comment>
<feature type="domain" description="BFD-like [2Fe-2S]-binding" evidence="19">
    <location>
        <begin position="484"/>
        <end position="534"/>
    </location>
</feature>
<comment type="pathway">
    <text evidence="2">Nitrogen metabolism; nitrate reduction (assimilation).</text>
</comment>
<comment type="similarity">
    <text evidence="3">Belongs to the nitrite and sulfite reductase 4Fe-4S domain family.</text>
</comment>
<dbReference type="InterPro" id="IPR012744">
    <property type="entry name" value="Nitri_red_NirB"/>
</dbReference>
<dbReference type="SUPFAM" id="SSF55124">
    <property type="entry name" value="Nitrite/Sulfite reductase N-terminal domain-like"/>
    <property type="match status" value="1"/>
</dbReference>
<dbReference type="EMBL" id="JALJXV010000005">
    <property type="protein sequence ID" value="MCP1675340.1"/>
    <property type="molecule type" value="Genomic_DNA"/>
</dbReference>
<dbReference type="InterPro" id="IPR036188">
    <property type="entry name" value="FAD/NAD-bd_sf"/>
</dbReference>
<proteinExistence type="inferred from homology"/>
<evidence type="ECO:0000256" key="12">
    <source>
        <dbReference type="ARBA" id="ARBA00023014"/>
    </source>
</evidence>
<evidence type="ECO:0000256" key="14">
    <source>
        <dbReference type="ARBA" id="ARBA00034078"/>
    </source>
</evidence>
<gene>
    <name evidence="22" type="ORF">J2T57_002488</name>
</gene>
<dbReference type="InterPro" id="IPR016156">
    <property type="entry name" value="FAD/NAD-linked_Rdtase_dimer_sf"/>
</dbReference>
<evidence type="ECO:0000256" key="3">
    <source>
        <dbReference type="ARBA" id="ARBA00010429"/>
    </source>
</evidence>
<comment type="cofactor">
    <cofactor evidence="16">
        <name>[4Fe-4S] cluster</name>
        <dbReference type="ChEBI" id="CHEBI:49883"/>
    </cofactor>
    <text evidence="16">Binds 1 [4Fe-4S] cluster per subunit.</text>
</comment>
<dbReference type="PANTHER" id="PTHR43809">
    <property type="entry name" value="NITRITE REDUCTASE (NADH) LARGE SUBUNIT"/>
    <property type="match status" value="1"/>
</dbReference>
<evidence type="ECO:0000259" key="20">
    <source>
        <dbReference type="Pfam" id="PF07992"/>
    </source>
</evidence>
<keyword evidence="11 16" id="KW-0408">Iron</keyword>
<dbReference type="InterPro" id="IPR036136">
    <property type="entry name" value="Nit/Sulf_reduc_fer-like_dom_sf"/>
</dbReference>
<dbReference type="GO" id="GO:0050661">
    <property type="term" value="F:NADP binding"/>
    <property type="evidence" value="ECO:0007669"/>
    <property type="project" value="UniProtKB-UniRule"/>
</dbReference>
<dbReference type="EC" id="1.7.1.15" evidence="22"/>
<evidence type="ECO:0000259" key="18">
    <source>
        <dbReference type="Pfam" id="PF03460"/>
    </source>
</evidence>
<dbReference type="InterPro" id="IPR005117">
    <property type="entry name" value="NiRdtase/SiRdtase_haem-b_fer"/>
</dbReference>
<evidence type="ECO:0000313" key="23">
    <source>
        <dbReference type="Proteomes" id="UP001205843"/>
    </source>
</evidence>
<dbReference type="GO" id="GO:0050660">
    <property type="term" value="F:flavin adenine dinucleotide binding"/>
    <property type="evidence" value="ECO:0007669"/>
    <property type="project" value="UniProtKB-UniRule"/>
</dbReference>
<dbReference type="Gene3D" id="3.30.413.10">
    <property type="entry name" value="Sulfite Reductase Hemoprotein, domain 1"/>
    <property type="match status" value="1"/>
</dbReference>
<feature type="binding site" evidence="16">
    <location>
        <position position="647"/>
    </location>
    <ligand>
        <name>[4Fe-4S] cluster</name>
        <dbReference type="ChEBI" id="CHEBI:49883"/>
    </ligand>
</feature>
<dbReference type="Pfam" id="PF03460">
    <property type="entry name" value="NIR_SIR_ferr"/>
    <property type="match status" value="1"/>
</dbReference>
<evidence type="ECO:0000259" key="19">
    <source>
        <dbReference type="Pfam" id="PF04324"/>
    </source>
</evidence>
<dbReference type="Proteomes" id="UP001205843">
    <property type="component" value="Unassembled WGS sequence"/>
</dbReference>
<dbReference type="GO" id="GO:0106316">
    <property type="term" value="F:nitrite reductase (NADH) activity"/>
    <property type="evidence" value="ECO:0007669"/>
    <property type="project" value="UniProtKB-EC"/>
</dbReference>
<comment type="caution">
    <text evidence="22">The sequence shown here is derived from an EMBL/GenBank/DDBJ whole genome shotgun (WGS) entry which is preliminary data.</text>
</comment>
<evidence type="ECO:0000259" key="17">
    <source>
        <dbReference type="Pfam" id="PF01077"/>
    </source>
</evidence>
<organism evidence="22 23">
    <name type="scientific">Natronocella acetinitrilica</name>
    <dbReference type="NCBI Taxonomy" id="414046"/>
    <lineage>
        <taxon>Bacteria</taxon>
        <taxon>Pseudomonadati</taxon>
        <taxon>Pseudomonadota</taxon>
        <taxon>Gammaproteobacteria</taxon>
        <taxon>Chromatiales</taxon>
        <taxon>Ectothiorhodospiraceae</taxon>
        <taxon>Natronocella</taxon>
    </lineage>
</organism>
<keyword evidence="6 15" id="KW-0285">Flavoprotein</keyword>
<keyword evidence="13 15" id="KW-0534">Nitrate assimilation</keyword>
<dbReference type="PRINTS" id="PR00411">
    <property type="entry name" value="PNDRDTASEI"/>
</dbReference>
<dbReference type="PIRSF" id="PIRSF037149">
    <property type="entry name" value="NirB"/>
    <property type="match status" value="1"/>
</dbReference>
<accession>A0AAE3G3Z1</accession>
<dbReference type="CDD" id="cd19944">
    <property type="entry name" value="NirB_Fer2_BFD-like_2"/>
    <property type="match status" value="1"/>
</dbReference>
<feature type="binding site" evidence="16">
    <location>
        <position position="681"/>
    </location>
    <ligand>
        <name>[4Fe-4S] cluster</name>
        <dbReference type="ChEBI" id="CHEBI:49883"/>
    </ligand>
</feature>
<dbReference type="Gene3D" id="1.10.10.1100">
    <property type="entry name" value="BFD-like [2Fe-2S]-binding domain"/>
    <property type="match status" value="2"/>
</dbReference>
<dbReference type="InterPro" id="IPR052034">
    <property type="entry name" value="NasD-like"/>
</dbReference>
<keyword evidence="7" id="KW-0001">2Fe-2S</keyword>
<evidence type="ECO:0000256" key="4">
    <source>
        <dbReference type="ARBA" id="ARBA00022485"/>
    </source>
</evidence>
<dbReference type="InterPro" id="IPR006067">
    <property type="entry name" value="NO2/SO3_Rdtase_4Fe4S_dom"/>
</dbReference>
<dbReference type="Gene3D" id="3.30.390.30">
    <property type="match status" value="1"/>
</dbReference>
<evidence type="ECO:0000256" key="11">
    <source>
        <dbReference type="ARBA" id="ARBA00023004"/>
    </source>
</evidence>
<keyword evidence="9 15" id="KW-0274">FAD</keyword>
<dbReference type="PROSITE" id="PS00365">
    <property type="entry name" value="NIR_SIR"/>
    <property type="match status" value="1"/>
</dbReference>
<keyword evidence="10 22" id="KW-0560">Oxidoreductase</keyword>
<feature type="domain" description="FAD/NAD(P)-binding" evidence="20">
    <location>
        <begin position="4"/>
        <end position="282"/>
    </location>
</feature>
<dbReference type="InterPro" id="IPR017121">
    <property type="entry name" value="Nitrite_Rdtase_lsu"/>
</dbReference>
<dbReference type="NCBIfam" id="TIGR02374">
    <property type="entry name" value="nitri_red_nirB"/>
    <property type="match status" value="1"/>
</dbReference>
<feature type="binding site" evidence="16">
    <location>
        <position position="641"/>
    </location>
    <ligand>
        <name>[4Fe-4S] cluster</name>
        <dbReference type="ChEBI" id="CHEBI:49883"/>
    </ligand>
</feature>
<dbReference type="Gene3D" id="3.50.50.60">
    <property type="entry name" value="FAD/NAD(P)-binding domain"/>
    <property type="match status" value="2"/>
</dbReference>
<feature type="binding site" description="axial binding residue" evidence="16">
    <location>
        <position position="685"/>
    </location>
    <ligand>
        <name>siroheme</name>
        <dbReference type="ChEBI" id="CHEBI:60052"/>
    </ligand>
    <ligandPart>
        <name>Fe</name>
        <dbReference type="ChEBI" id="CHEBI:18248"/>
    </ligandPart>
</feature>
<feature type="binding site" evidence="16">
    <location>
        <position position="685"/>
    </location>
    <ligand>
        <name>[4Fe-4S] cluster</name>
        <dbReference type="ChEBI" id="CHEBI:49883"/>
    </ligand>
</feature>
<feature type="domain" description="Nitrite/Sulfite reductase ferredoxin-like" evidence="18">
    <location>
        <begin position="558"/>
        <end position="621"/>
    </location>
</feature>
<dbReference type="PANTHER" id="PTHR43809:SF1">
    <property type="entry name" value="NITRITE REDUCTASE (NADH) LARGE SUBUNIT"/>
    <property type="match status" value="1"/>
</dbReference>
<dbReference type="GO" id="GO:0042128">
    <property type="term" value="P:nitrate assimilation"/>
    <property type="evidence" value="ECO:0007669"/>
    <property type="project" value="UniProtKB-UniRule"/>
</dbReference>
<dbReference type="CDD" id="cd19943">
    <property type="entry name" value="NirB_Fer2_BFD-like_1"/>
    <property type="match status" value="1"/>
</dbReference>
<dbReference type="InterPro" id="IPR006066">
    <property type="entry name" value="NO2/SO3_Rdtase_FeS/sirohaem_BS"/>
</dbReference>
<comment type="cofactor">
    <cofactor evidence="14">
        <name>[2Fe-2S] cluster</name>
        <dbReference type="ChEBI" id="CHEBI:190135"/>
    </cofactor>
</comment>
<protein>
    <submittedName>
        <fullName evidence="22">Nitrite reductase (NADH) large subunit</fullName>
        <ecNumber evidence="22">1.7.1.15</ecNumber>
    </submittedName>
</protein>
<dbReference type="SUPFAM" id="SSF51905">
    <property type="entry name" value="FAD/NAD(P)-binding domain"/>
    <property type="match status" value="2"/>
</dbReference>
<dbReference type="Pfam" id="PF18267">
    <property type="entry name" value="Rubredoxin_C"/>
    <property type="match status" value="1"/>
</dbReference>
<dbReference type="Pfam" id="PF04324">
    <property type="entry name" value="Fer2_BFD"/>
    <property type="match status" value="2"/>
</dbReference>
<dbReference type="PRINTS" id="PR00368">
    <property type="entry name" value="FADPNR"/>
</dbReference>
<dbReference type="Pfam" id="PF07992">
    <property type="entry name" value="Pyr_redox_2"/>
    <property type="match status" value="1"/>
</dbReference>
<evidence type="ECO:0000256" key="9">
    <source>
        <dbReference type="ARBA" id="ARBA00022827"/>
    </source>
</evidence>
<evidence type="ECO:0000256" key="5">
    <source>
        <dbReference type="ARBA" id="ARBA00022617"/>
    </source>
</evidence>
<evidence type="ECO:0000256" key="15">
    <source>
        <dbReference type="PIRNR" id="PIRNR037149"/>
    </source>
</evidence>
<keyword evidence="4 16" id="KW-0004">4Fe-4S</keyword>
<dbReference type="InterPro" id="IPR045854">
    <property type="entry name" value="NO2/SO3_Rdtase_4Fe4S_sf"/>
</dbReference>
<feature type="domain" description="Nitrite/sulphite reductase 4Fe-4S" evidence="17">
    <location>
        <begin position="632"/>
        <end position="770"/>
    </location>
</feature>
<evidence type="ECO:0000256" key="1">
    <source>
        <dbReference type="ARBA" id="ARBA00001974"/>
    </source>
</evidence>